<sequence>MTARYYKDADANVRDRYLGLLKVESGDAEGLFKAIKQFLSQINVPLTQIIGFAADNASVMQGANLKIMIMDACNSFQIGLGNIHSITTDNGSNLLKAIKIIASENGEYDVIENEVDNDDQDEFSDNIEIVVEDDSDMEGNSRSGAGLEFGSDAFFKIFYKNLQDFNNDGSSTSTLPNLRLKVTGMRCAAHTLQLAIEDTLKQDTIVGKLLLEVRRVVKTLRTQTFMYMLKKQKFKKPIIDCPTPWGSTFDMLKVLLELREFCREMEVTSFNKFKKICESDWTKIEDIVCGLEPARKRTKKLQYEQLTLGSFYGYWQACKLATEQIGSSFARTLLRNMTHRESKLLDNDVVLAGIFLDPRFKVVLNIDEMERAKSNLKQLWARLLSLKKIASEDTENEDPDAEIMSVASNSSNDEMEAFLKKKETEHKLEQGFGTPSKNSLMTTKRIDNISNSFQIEQERIRLTKNSTIFQFWEAKKEIMPELYMLAQVLLGVPATQGKTKFCTLIIKNRAVHEIIELFNKQDATPEEIAETGIRFLVALYGGNMDKESLEEIRFQRFAKSTLKTKFNLASLPPNKDASKFYAFRTYHQVQKWRGIEKNPEDWGWKHGAYGLTPITMAKKTAPDLFLKSVSCNCKKGCGGAFSCRKAGLKCSVVCGFCNGVSCGKYAGNPH</sequence>
<comment type="subcellular location">
    <subcellularLocation>
        <location evidence="1">Nucleus</location>
    </subcellularLocation>
</comment>
<dbReference type="PANTHER" id="PTHR46481">
    <property type="entry name" value="ZINC FINGER BED DOMAIN-CONTAINING PROTEIN 4"/>
    <property type="match status" value="1"/>
</dbReference>
<proteinExistence type="predicted"/>
<keyword evidence="4" id="KW-0862">Zinc</keyword>
<accession>A0A9N9WY36</accession>
<dbReference type="OrthoDB" id="6769664at2759"/>
<gene>
    <name evidence="6" type="ORF">PHAECO_LOCUS2332</name>
</gene>
<dbReference type="AlphaFoldDB" id="A0A9N9WY36"/>
<evidence type="ECO:0000256" key="4">
    <source>
        <dbReference type="ARBA" id="ARBA00022833"/>
    </source>
</evidence>
<name>A0A9N9WY36_PHACE</name>
<evidence type="ECO:0000256" key="1">
    <source>
        <dbReference type="ARBA" id="ARBA00004123"/>
    </source>
</evidence>
<reference evidence="6" key="1">
    <citation type="submission" date="2022-01" db="EMBL/GenBank/DDBJ databases">
        <authorList>
            <person name="King R."/>
        </authorList>
    </citation>
    <scope>NUCLEOTIDE SEQUENCE</scope>
</reference>
<keyword evidence="3" id="KW-0863">Zinc-finger</keyword>
<keyword evidence="2" id="KW-0479">Metal-binding</keyword>
<keyword evidence="7" id="KW-1185">Reference proteome</keyword>
<evidence type="ECO:0000256" key="2">
    <source>
        <dbReference type="ARBA" id="ARBA00022723"/>
    </source>
</evidence>
<keyword evidence="5" id="KW-0539">Nucleus</keyword>
<dbReference type="GO" id="GO:0005634">
    <property type="term" value="C:nucleus"/>
    <property type="evidence" value="ECO:0007669"/>
    <property type="project" value="UniProtKB-SubCell"/>
</dbReference>
<organism evidence="6 7">
    <name type="scientific">Phaedon cochleariae</name>
    <name type="common">Mustard beetle</name>
    <dbReference type="NCBI Taxonomy" id="80249"/>
    <lineage>
        <taxon>Eukaryota</taxon>
        <taxon>Metazoa</taxon>
        <taxon>Ecdysozoa</taxon>
        <taxon>Arthropoda</taxon>
        <taxon>Hexapoda</taxon>
        <taxon>Insecta</taxon>
        <taxon>Pterygota</taxon>
        <taxon>Neoptera</taxon>
        <taxon>Endopterygota</taxon>
        <taxon>Coleoptera</taxon>
        <taxon>Polyphaga</taxon>
        <taxon>Cucujiformia</taxon>
        <taxon>Chrysomeloidea</taxon>
        <taxon>Chrysomelidae</taxon>
        <taxon>Chrysomelinae</taxon>
        <taxon>Chrysomelini</taxon>
        <taxon>Phaedon</taxon>
    </lineage>
</organism>
<dbReference type="PANTHER" id="PTHR46481:SF10">
    <property type="entry name" value="ZINC FINGER BED DOMAIN-CONTAINING PROTEIN 39"/>
    <property type="match status" value="1"/>
</dbReference>
<dbReference type="Proteomes" id="UP001153737">
    <property type="component" value="Chromosome 11"/>
</dbReference>
<evidence type="ECO:0000256" key="3">
    <source>
        <dbReference type="ARBA" id="ARBA00022771"/>
    </source>
</evidence>
<protein>
    <submittedName>
        <fullName evidence="6">Uncharacterized protein</fullName>
    </submittedName>
</protein>
<evidence type="ECO:0000256" key="5">
    <source>
        <dbReference type="ARBA" id="ARBA00023242"/>
    </source>
</evidence>
<dbReference type="GO" id="GO:0008270">
    <property type="term" value="F:zinc ion binding"/>
    <property type="evidence" value="ECO:0007669"/>
    <property type="project" value="UniProtKB-KW"/>
</dbReference>
<dbReference type="SUPFAM" id="SSF53098">
    <property type="entry name" value="Ribonuclease H-like"/>
    <property type="match status" value="1"/>
</dbReference>
<dbReference type="InterPro" id="IPR012337">
    <property type="entry name" value="RNaseH-like_sf"/>
</dbReference>
<evidence type="ECO:0000313" key="6">
    <source>
        <dbReference type="EMBL" id="CAG9814583.1"/>
    </source>
</evidence>
<dbReference type="EMBL" id="OU896717">
    <property type="protein sequence ID" value="CAG9814583.1"/>
    <property type="molecule type" value="Genomic_DNA"/>
</dbReference>
<reference evidence="6" key="2">
    <citation type="submission" date="2022-10" db="EMBL/GenBank/DDBJ databases">
        <authorList>
            <consortium name="ENA_rothamsted_submissions"/>
            <consortium name="culmorum"/>
            <person name="King R."/>
        </authorList>
    </citation>
    <scope>NUCLEOTIDE SEQUENCE</scope>
</reference>
<dbReference type="InterPro" id="IPR052035">
    <property type="entry name" value="ZnF_BED_domain_contain"/>
</dbReference>
<evidence type="ECO:0000313" key="7">
    <source>
        <dbReference type="Proteomes" id="UP001153737"/>
    </source>
</evidence>